<accession>A0A7J5X8J1</accession>
<dbReference type="EMBL" id="JAAKFY010000027">
    <property type="protein sequence ID" value="KAF3833310.1"/>
    <property type="molecule type" value="Genomic_DNA"/>
</dbReference>
<comment type="caution">
    <text evidence="1">The sequence shown here is derived from an EMBL/GenBank/DDBJ whole genome shotgun (WGS) entry which is preliminary data.</text>
</comment>
<reference evidence="1 2" key="1">
    <citation type="submission" date="2020-03" db="EMBL/GenBank/DDBJ databases">
        <title>Dissostichus mawsoni Genome sequencing and assembly.</title>
        <authorList>
            <person name="Park H."/>
        </authorList>
    </citation>
    <scope>NUCLEOTIDE SEQUENCE [LARGE SCALE GENOMIC DNA]</scope>
    <source>
        <strain evidence="1">DM0001</strain>
        <tissue evidence="1">Muscle</tissue>
    </source>
</reference>
<dbReference type="Proteomes" id="UP000518266">
    <property type="component" value="Unassembled WGS sequence"/>
</dbReference>
<sequence length="273" mass="30319">MREALLASIKVTRPKLTVLVDESTSLSKKSCLIVYLRTSVDSSEPVTFFLDLLELESTTADGIISQLLNCLQKYGLDDAFLKECLVGFCSEGASVMVGRKNGVYTKLRNAVKHCTEINHFTAFLDKLYCLYHQSPKNLRELNAAVSEVGVCLRKIGRVLGISKRWTMYAALYHHLTSASVDVTRSSNDRCMYEGLAAKLTSVASVKNLGLMVDALEELKDLSEALQSRDIRLSQSVNLIKRQLDVFKTMSRNPDSGLFYKTACEAEQQGVLTA</sequence>
<organism evidence="1 2">
    <name type="scientific">Dissostichus mawsoni</name>
    <name type="common">Antarctic cod</name>
    <dbReference type="NCBI Taxonomy" id="36200"/>
    <lineage>
        <taxon>Eukaryota</taxon>
        <taxon>Metazoa</taxon>
        <taxon>Chordata</taxon>
        <taxon>Craniata</taxon>
        <taxon>Vertebrata</taxon>
        <taxon>Euteleostomi</taxon>
        <taxon>Actinopterygii</taxon>
        <taxon>Neopterygii</taxon>
        <taxon>Teleostei</taxon>
        <taxon>Neoteleostei</taxon>
        <taxon>Acanthomorphata</taxon>
        <taxon>Eupercaria</taxon>
        <taxon>Perciformes</taxon>
        <taxon>Notothenioidei</taxon>
        <taxon>Nototheniidae</taxon>
        <taxon>Dissostichus</taxon>
    </lineage>
</organism>
<evidence type="ECO:0000313" key="1">
    <source>
        <dbReference type="EMBL" id="KAF3833310.1"/>
    </source>
</evidence>
<dbReference type="PANTHER" id="PTHR46880">
    <property type="entry name" value="RAS-ASSOCIATING DOMAIN-CONTAINING PROTEIN"/>
    <property type="match status" value="1"/>
</dbReference>
<gene>
    <name evidence="1" type="ORF">F7725_026975</name>
</gene>
<protein>
    <submittedName>
        <fullName evidence="1">Uncharacterized protein</fullName>
    </submittedName>
</protein>
<evidence type="ECO:0000313" key="2">
    <source>
        <dbReference type="Proteomes" id="UP000518266"/>
    </source>
</evidence>
<keyword evidence="2" id="KW-1185">Reference proteome</keyword>
<name>A0A7J5X8J1_DISMA</name>
<dbReference type="OrthoDB" id="8909466at2759"/>
<dbReference type="AlphaFoldDB" id="A0A7J5X8J1"/>
<proteinExistence type="predicted"/>
<dbReference type="PANTHER" id="PTHR46880:SF8">
    <property type="entry name" value="E3 SUMO-PROTEIN LIGASE KIAA1586"/>
    <property type="match status" value="1"/>
</dbReference>